<dbReference type="GO" id="GO:0003700">
    <property type="term" value="F:DNA-binding transcription factor activity"/>
    <property type="evidence" value="ECO:0007669"/>
    <property type="project" value="InterPro"/>
</dbReference>
<dbReference type="Pfam" id="PF13184">
    <property type="entry name" value="KH_NusA_1st"/>
    <property type="match status" value="1"/>
</dbReference>
<dbReference type="NCBIfam" id="TIGR01953">
    <property type="entry name" value="NusA"/>
    <property type="match status" value="1"/>
</dbReference>
<evidence type="ECO:0000313" key="10">
    <source>
        <dbReference type="EMBL" id="ABB24634.1"/>
    </source>
</evidence>
<dbReference type="HOGENOM" id="CLU_029242_2_6_10"/>
<evidence type="ECO:0000256" key="4">
    <source>
        <dbReference type="ARBA" id="ARBA00022884"/>
    </source>
</evidence>
<dbReference type="InterPro" id="IPR012340">
    <property type="entry name" value="NA-bd_OB-fold"/>
</dbReference>
<dbReference type="InterPro" id="IPR036555">
    <property type="entry name" value="NusA_N_sf"/>
</dbReference>
<dbReference type="AlphaFoldDB" id="Q3B1Z7"/>
<dbReference type="CDD" id="cd22529">
    <property type="entry name" value="KH-II_NusA_rpt2"/>
    <property type="match status" value="1"/>
</dbReference>
<keyword evidence="4 7" id="KW-0694">RNA-binding</keyword>
<feature type="compositionally biased region" description="Low complexity" evidence="8">
    <location>
        <begin position="518"/>
        <end position="532"/>
    </location>
</feature>
<dbReference type="GO" id="GO:0031564">
    <property type="term" value="P:transcription antitermination"/>
    <property type="evidence" value="ECO:0007669"/>
    <property type="project" value="UniProtKB-UniRule"/>
</dbReference>
<dbReference type="SUPFAM" id="SSF69705">
    <property type="entry name" value="Transcription factor NusA, N-terminal domain"/>
    <property type="match status" value="1"/>
</dbReference>
<dbReference type="PANTHER" id="PTHR22648:SF0">
    <property type="entry name" value="TRANSCRIPTION TERMINATION_ANTITERMINATION PROTEIN NUSA"/>
    <property type="match status" value="1"/>
</dbReference>
<dbReference type="eggNOG" id="COG0195">
    <property type="taxonomic scope" value="Bacteria"/>
</dbReference>
<name>Q3B1Z7_CHLL3</name>
<dbReference type="CDD" id="cd02134">
    <property type="entry name" value="KH-II_NusA_rpt1"/>
    <property type="match status" value="1"/>
</dbReference>
<dbReference type="Proteomes" id="UP000002709">
    <property type="component" value="Chromosome"/>
</dbReference>
<keyword evidence="2 7" id="KW-0963">Cytoplasm</keyword>
<dbReference type="Gene3D" id="2.40.50.140">
    <property type="entry name" value="Nucleic acid-binding proteins"/>
    <property type="match status" value="1"/>
</dbReference>
<comment type="subunit">
    <text evidence="7">Monomer. Binds directly to the core enzyme of the DNA-dependent RNA polymerase and to nascent RNA.</text>
</comment>
<evidence type="ECO:0000256" key="7">
    <source>
        <dbReference type="HAMAP-Rule" id="MF_00945"/>
    </source>
</evidence>
<dbReference type="Gene3D" id="3.30.1480.10">
    <property type="entry name" value="NusA, N-terminal domain"/>
    <property type="match status" value="1"/>
</dbReference>
<gene>
    <name evidence="7" type="primary">nusA</name>
    <name evidence="10" type="ordered locus">Plut_1780</name>
</gene>
<evidence type="ECO:0000256" key="2">
    <source>
        <dbReference type="ARBA" id="ARBA00022490"/>
    </source>
</evidence>
<evidence type="ECO:0000256" key="5">
    <source>
        <dbReference type="ARBA" id="ARBA00023015"/>
    </source>
</evidence>
<reference evidence="11" key="1">
    <citation type="submission" date="2005-08" db="EMBL/GenBank/DDBJ databases">
        <title>Complete sequence of Pelodictyon luteolum DSM 273.</title>
        <authorList>
            <consortium name="US DOE Joint Genome Institute"/>
            <person name="Copeland A."/>
            <person name="Lucas S."/>
            <person name="Lapidus A."/>
            <person name="Barry K."/>
            <person name="Detter J.C."/>
            <person name="Glavina T."/>
            <person name="Hammon N."/>
            <person name="Israni S."/>
            <person name="Pitluck S."/>
            <person name="Bryant D."/>
            <person name="Schmutz J."/>
            <person name="Larimer F."/>
            <person name="Land M."/>
            <person name="Kyrpides N."/>
            <person name="Ivanova N."/>
            <person name="Richardson P."/>
        </authorList>
    </citation>
    <scope>NUCLEOTIDE SEQUENCE [LARGE SCALE GENOMIC DNA]</scope>
    <source>
        <strain evidence="11">DSM 273 / BCRC 81028 / 2530</strain>
    </source>
</reference>
<evidence type="ECO:0000256" key="3">
    <source>
        <dbReference type="ARBA" id="ARBA00022814"/>
    </source>
</evidence>
<evidence type="ECO:0000256" key="6">
    <source>
        <dbReference type="ARBA" id="ARBA00023163"/>
    </source>
</evidence>
<keyword evidence="1 7" id="KW-0806">Transcription termination</keyword>
<comment type="similarity">
    <text evidence="7">Belongs to the NusA family.</text>
</comment>
<dbReference type="GO" id="GO:0006353">
    <property type="term" value="P:DNA-templated transcription termination"/>
    <property type="evidence" value="ECO:0007669"/>
    <property type="project" value="UniProtKB-UniRule"/>
</dbReference>
<dbReference type="FunFam" id="3.30.300.20:FF:000002">
    <property type="entry name" value="Transcription termination/antitermination protein NusA"/>
    <property type="match status" value="1"/>
</dbReference>
<dbReference type="InterPro" id="IPR058582">
    <property type="entry name" value="KH_NusA_2nd"/>
</dbReference>
<dbReference type="PANTHER" id="PTHR22648">
    <property type="entry name" value="TRANSCRIPTION TERMINATION FACTOR NUSA"/>
    <property type="match status" value="1"/>
</dbReference>
<dbReference type="KEGG" id="plt:Plut_1780"/>
<feature type="region of interest" description="Disordered" evidence="8">
    <location>
        <begin position="504"/>
        <end position="553"/>
    </location>
</feature>
<dbReference type="SUPFAM" id="SSF50249">
    <property type="entry name" value="Nucleic acid-binding proteins"/>
    <property type="match status" value="1"/>
</dbReference>
<dbReference type="Pfam" id="PF26594">
    <property type="entry name" value="KH_NusA_2nd"/>
    <property type="match status" value="1"/>
</dbReference>
<dbReference type="InterPro" id="IPR015946">
    <property type="entry name" value="KH_dom-like_a/b"/>
</dbReference>
<evidence type="ECO:0000259" key="9">
    <source>
        <dbReference type="SMART" id="SM00322"/>
    </source>
</evidence>
<dbReference type="InterPro" id="IPR025249">
    <property type="entry name" value="TF_NusA_KH_1st"/>
</dbReference>
<feature type="compositionally biased region" description="Basic and acidic residues" evidence="8">
    <location>
        <begin position="504"/>
        <end position="514"/>
    </location>
</feature>
<keyword evidence="5 7" id="KW-0805">Transcription regulation</keyword>
<dbReference type="GO" id="GO:0003723">
    <property type="term" value="F:RNA binding"/>
    <property type="evidence" value="ECO:0007669"/>
    <property type="project" value="UniProtKB-UniRule"/>
</dbReference>
<dbReference type="PROSITE" id="PS50084">
    <property type="entry name" value="KH_TYPE_1"/>
    <property type="match status" value="1"/>
</dbReference>
<dbReference type="Gene3D" id="3.30.300.20">
    <property type="match status" value="2"/>
</dbReference>
<dbReference type="SMART" id="SM00322">
    <property type="entry name" value="KH"/>
    <property type="match status" value="1"/>
</dbReference>
<dbReference type="InterPro" id="IPR009019">
    <property type="entry name" value="KH_sf_prok-type"/>
</dbReference>
<evidence type="ECO:0000313" key="11">
    <source>
        <dbReference type="Proteomes" id="UP000002709"/>
    </source>
</evidence>
<keyword evidence="11" id="KW-1185">Reference proteome</keyword>
<dbReference type="InterPro" id="IPR004087">
    <property type="entry name" value="KH_dom"/>
</dbReference>
<dbReference type="GO" id="GO:0005829">
    <property type="term" value="C:cytosol"/>
    <property type="evidence" value="ECO:0007669"/>
    <property type="project" value="TreeGrafter"/>
</dbReference>
<protein>
    <recommendedName>
        <fullName evidence="7">Transcription termination/antitermination protein NusA</fullName>
    </recommendedName>
</protein>
<dbReference type="SUPFAM" id="SSF54814">
    <property type="entry name" value="Prokaryotic type KH domain (KH-domain type II)"/>
    <property type="match status" value="2"/>
</dbReference>
<evidence type="ECO:0000256" key="8">
    <source>
        <dbReference type="SAM" id="MobiDB-lite"/>
    </source>
</evidence>
<organism evidence="10 11">
    <name type="scientific">Chlorobium luteolum (strain DSM 273 / BCRC 81028 / 2530)</name>
    <name type="common">Pelodictyon luteolum</name>
    <dbReference type="NCBI Taxonomy" id="319225"/>
    <lineage>
        <taxon>Bacteria</taxon>
        <taxon>Pseudomonadati</taxon>
        <taxon>Chlorobiota</taxon>
        <taxon>Chlorobiia</taxon>
        <taxon>Chlorobiales</taxon>
        <taxon>Chlorobiaceae</taxon>
        <taxon>Chlorobium/Pelodictyon group</taxon>
        <taxon>Pelodictyon</taxon>
    </lineage>
</organism>
<dbReference type="InterPro" id="IPR013735">
    <property type="entry name" value="TF_NusA_N"/>
</dbReference>
<comment type="function">
    <text evidence="7">Participates in both transcription termination and antitermination.</text>
</comment>
<dbReference type="HAMAP" id="MF_00945_B">
    <property type="entry name" value="NusA_B"/>
    <property type="match status" value="1"/>
</dbReference>
<dbReference type="STRING" id="319225.Plut_1780"/>
<dbReference type="EMBL" id="CP000096">
    <property type="protein sequence ID" value="ABB24634.1"/>
    <property type="molecule type" value="Genomic_DNA"/>
</dbReference>
<dbReference type="RefSeq" id="WP_011358506.1">
    <property type="nucleotide sequence ID" value="NC_007512.1"/>
</dbReference>
<evidence type="ECO:0000256" key="1">
    <source>
        <dbReference type="ARBA" id="ARBA00022472"/>
    </source>
</evidence>
<feature type="domain" description="K Homology" evidence="9">
    <location>
        <begin position="347"/>
        <end position="425"/>
    </location>
</feature>
<sequence>MARKQVKAEGADRKAQIASAFGEIEQSKIFLDKRVESAAVKMDIADLLKDIIQKQLRKDYDPEVEANIFINPERGDFEVYILKKIVEEVDIAPIEISLEEIRRIDESLEVGDYYEEGPIKLDDYLTRKSIQIIKQSVQKKVRDLERMVVYEECLEKVGEVIAAEVYQVRSNEVIFTYNTSKDHRVELVLPKSEMMKKDNPRRTPRMKLYVKNIERERVKVRLDDGTMEEKEKADGGMKVIVSRVDDRFLYKLFEQEVPEILDGLIVIKGIARVPGERAKVAVESTSARIDPVGATVGYRGKRIQSIVKELNNENIDVIYYSDEPQVYISRALQPAKIDPLTVHADMKTRKARVMLKPDQIKYAIGKNGNNIHLAEKLTGYEIDVYRDVIDRSMEDPTDIDIIEFREEFGDDMIYQLLDAGLDTAKKALKAGVEEIEQALLGPQRQEEVTVFGKSMRGPAKPRERRISDDEKRYWHKIADTIYRTVKEQFSDEDLEDLFKEPEPLFFDASDRGGEDAAPEVPADPEASGIADAAVDEDEAQAPLSAGETAPDEE</sequence>
<dbReference type="Pfam" id="PF08529">
    <property type="entry name" value="NusA_N"/>
    <property type="match status" value="1"/>
</dbReference>
<dbReference type="InterPro" id="IPR030842">
    <property type="entry name" value="TF_NusA_bacterial"/>
</dbReference>
<comment type="subcellular location">
    <subcellularLocation>
        <location evidence="7">Cytoplasm</location>
    </subcellularLocation>
</comment>
<proteinExistence type="inferred from homology"/>
<accession>Q3B1Z7</accession>
<dbReference type="InterPro" id="IPR010213">
    <property type="entry name" value="TF_NusA"/>
</dbReference>
<keyword evidence="6 7" id="KW-0804">Transcription</keyword>
<keyword evidence="3 7" id="KW-0889">Transcription antitermination</keyword>